<evidence type="ECO:0000313" key="5">
    <source>
        <dbReference type="Proteomes" id="UP001500902"/>
    </source>
</evidence>
<evidence type="ECO:0000256" key="1">
    <source>
        <dbReference type="ARBA" id="ARBA00023125"/>
    </source>
</evidence>
<dbReference type="Gene3D" id="1.10.10.10">
    <property type="entry name" value="Winged helix-like DNA-binding domain superfamily/Winged helix DNA-binding domain"/>
    <property type="match status" value="1"/>
</dbReference>
<feature type="domain" description="Response regulatory" evidence="3">
    <location>
        <begin position="11"/>
        <end position="124"/>
    </location>
</feature>
<dbReference type="Proteomes" id="UP001500902">
    <property type="component" value="Unassembled WGS sequence"/>
</dbReference>
<feature type="modified residue" description="4-aspartylphosphate" evidence="2">
    <location>
        <position position="61"/>
    </location>
</feature>
<accession>A0ABP7BWL8</accession>
<evidence type="ECO:0000259" key="3">
    <source>
        <dbReference type="PROSITE" id="PS50110"/>
    </source>
</evidence>
<dbReference type="EMBL" id="BAAAZP010000077">
    <property type="protein sequence ID" value="GAA3671931.1"/>
    <property type="molecule type" value="Genomic_DNA"/>
</dbReference>
<evidence type="ECO:0000256" key="2">
    <source>
        <dbReference type="PROSITE-ProRule" id="PRU00169"/>
    </source>
</evidence>
<dbReference type="InterPro" id="IPR016032">
    <property type="entry name" value="Sig_transdc_resp-reg_C-effctor"/>
</dbReference>
<keyword evidence="5" id="KW-1185">Reference proteome</keyword>
<proteinExistence type="predicted"/>
<dbReference type="InterPro" id="IPR051015">
    <property type="entry name" value="EvgA-like"/>
</dbReference>
<name>A0ABP7BWL8_9ACTN</name>
<evidence type="ECO:0000313" key="4">
    <source>
        <dbReference type="EMBL" id="GAA3671931.1"/>
    </source>
</evidence>
<dbReference type="SUPFAM" id="SSF46894">
    <property type="entry name" value="C-terminal effector domain of the bipartite response regulators"/>
    <property type="match status" value="1"/>
</dbReference>
<dbReference type="PANTHER" id="PTHR45566:SF2">
    <property type="entry name" value="NARL SUBFAMILY"/>
    <property type="match status" value="1"/>
</dbReference>
<keyword evidence="1" id="KW-0238">DNA-binding</keyword>
<dbReference type="RefSeq" id="WP_344879772.1">
    <property type="nucleotide sequence ID" value="NZ_BAAAZP010000077.1"/>
</dbReference>
<gene>
    <name evidence="4" type="ORF">GCM10022224_040120</name>
</gene>
<protein>
    <recommendedName>
        <fullName evidence="3">Response regulatory domain-containing protein</fullName>
    </recommendedName>
</protein>
<dbReference type="SUPFAM" id="SSF52172">
    <property type="entry name" value="CheY-like"/>
    <property type="match status" value="1"/>
</dbReference>
<dbReference type="InterPro" id="IPR001789">
    <property type="entry name" value="Sig_transdc_resp-reg_receiver"/>
</dbReference>
<organism evidence="4 5">
    <name type="scientific">Nonomuraea antimicrobica</name>
    <dbReference type="NCBI Taxonomy" id="561173"/>
    <lineage>
        <taxon>Bacteria</taxon>
        <taxon>Bacillati</taxon>
        <taxon>Actinomycetota</taxon>
        <taxon>Actinomycetes</taxon>
        <taxon>Streptosporangiales</taxon>
        <taxon>Streptosporangiaceae</taxon>
        <taxon>Nonomuraea</taxon>
    </lineage>
</organism>
<dbReference type="InterPro" id="IPR011006">
    <property type="entry name" value="CheY-like_superfamily"/>
</dbReference>
<dbReference type="PANTHER" id="PTHR45566">
    <property type="entry name" value="HTH-TYPE TRANSCRIPTIONAL REGULATOR YHJB-RELATED"/>
    <property type="match status" value="1"/>
</dbReference>
<sequence>MGGNTLEAPVTVSIVDDHPVTIEGILTWLRAEPRIQVITTGATIESLGPSAIPRARVLLLDLNLDGRLAIPHVAELADAGHRIIVYSQFTEQKLIMAALDAGAREFVAKREGRTHLVNAILAVAADHPYVTPTEAGVLAEDHRENRPVLSDRERTALLLWFRSTSKAAVARRMAVSPHTVDMFIRRARLKYAQVGRSAVTKSDLLARAIEDGLISPEELAS</sequence>
<dbReference type="Gene3D" id="3.40.50.2300">
    <property type="match status" value="1"/>
</dbReference>
<keyword evidence="2" id="KW-0597">Phosphoprotein</keyword>
<dbReference type="CDD" id="cd17535">
    <property type="entry name" value="REC_NarL-like"/>
    <property type="match status" value="1"/>
</dbReference>
<reference evidence="5" key="1">
    <citation type="journal article" date="2019" name="Int. J. Syst. Evol. Microbiol.">
        <title>The Global Catalogue of Microorganisms (GCM) 10K type strain sequencing project: providing services to taxonomists for standard genome sequencing and annotation.</title>
        <authorList>
            <consortium name="The Broad Institute Genomics Platform"/>
            <consortium name="The Broad Institute Genome Sequencing Center for Infectious Disease"/>
            <person name="Wu L."/>
            <person name="Ma J."/>
        </authorList>
    </citation>
    <scope>NUCLEOTIDE SEQUENCE [LARGE SCALE GENOMIC DNA]</scope>
    <source>
        <strain evidence="5">JCM 16904</strain>
    </source>
</reference>
<dbReference type="InterPro" id="IPR036388">
    <property type="entry name" value="WH-like_DNA-bd_sf"/>
</dbReference>
<dbReference type="PROSITE" id="PS50110">
    <property type="entry name" value="RESPONSE_REGULATORY"/>
    <property type="match status" value="1"/>
</dbReference>
<dbReference type="InterPro" id="IPR058245">
    <property type="entry name" value="NreC/VraR/RcsB-like_REC"/>
</dbReference>
<comment type="caution">
    <text evidence="4">The sequence shown here is derived from an EMBL/GenBank/DDBJ whole genome shotgun (WGS) entry which is preliminary data.</text>
</comment>
<dbReference type="Pfam" id="PF00072">
    <property type="entry name" value="Response_reg"/>
    <property type="match status" value="1"/>
</dbReference>
<dbReference type="SMART" id="SM00448">
    <property type="entry name" value="REC"/>
    <property type="match status" value="1"/>
</dbReference>